<evidence type="ECO:0008006" key="4">
    <source>
        <dbReference type="Google" id="ProtNLM"/>
    </source>
</evidence>
<protein>
    <recommendedName>
        <fullName evidence="4">Helix-turn-helix domain-containing protein</fullName>
    </recommendedName>
</protein>
<comment type="caution">
    <text evidence="2">The sequence shown here is derived from an EMBL/GenBank/DDBJ whole genome shotgun (WGS) entry which is preliminary data.</text>
</comment>
<proteinExistence type="predicted"/>
<feature type="region of interest" description="Disordered" evidence="1">
    <location>
        <begin position="51"/>
        <end position="89"/>
    </location>
</feature>
<organism evidence="2 3">
    <name type="scientific">Petropleomorpha daqingensis</name>
    <dbReference type="NCBI Taxonomy" id="2026353"/>
    <lineage>
        <taxon>Bacteria</taxon>
        <taxon>Bacillati</taxon>
        <taxon>Actinomycetota</taxon>
        <taxon>Actinomycetes</taxon>
        <taxon>Geodermatophilales</taxon>
        <taxon>Geodermatophilaceae</taxon>
        <taxon>Petropleomorpha</taxon>
    </lineage>
</organism>
<evidence type="ECO:0000313" key="3">
    <source>
        <dbReference type="Proteomes" id="UP000541969"/>
    </source>
</evidence>
<name>A0A853CHW8_9ACTN</name>
<dbReference type="EMBL" id="JACBZT010000001">
    <property type="protein sequence ID" value="NYJ07584.1"/>
    <property type="molecule type" value="Genomic_DNA"/>
</dbReference>
<feature type="compositionally biased region" description="Pro residues" evidence="1">
    <location>
        <begin position="61"/>
        <end position="80"/>
    </location>
</feature>
<gene>
    <name evidence="2" type="ORF">GGQ55_003862</name>
</gene>
<dbReference type="AlphaFoldDB" id="A0A853CHW8"/>
<reference evidence="2 3" key="1">
    <citation type="submission" date="2020-07" db="EMBL/GenBank/DDBJ databases">
        <title>Sequencing the genomes of 1000 actinobacteria strains.</title>
        <authorList>
            <person name="Klenk H.-P."/>
        </authorList>
    </citation>
    <scope>NUCLEOTIDE SEQUENCE [LARGE SCALE GENOMIC DNA]</scope>
    <source>
        <strain evidence="2 3">DSM 104001</strain>
    </source>
</reference>
<accession>A0A853CHW8</accession>
<sequence length="129" mass="13918">MTDDYLTVDEVARLRQITPAAVRAQLRAGTLAGDQVLQGQRTVWRIPASAVRRPEVEPVRRPSPAPSPAPSSAPVVPPEPVVRSGPAPSARVEALEAEVLRLRRQLAALSDAHRRLLDTVTAGLPDDRV</sequence>
<dbReference type="Proteomes" id="UP000541969">
    <property type="component" value="Unassembled WGS sequence"/>
</dbReference>
<dbReference type="RefSeq" id="WP_179719545.1">
    <property type="nucleotide sequence ID" value="NZ_JACBZT010000001.1"/>
</dbReference>
<evidence type="ECO:0000313" key="2">
    <source>
        <dbReference type="EMBL" id="NYJ07584.1"/>
    </source>
</evidence>
<evidence type="ECO:0000256" key="1">
    <source>
        <dbReference type="SAM" id="MobiDB-lite"/>
    </source>
</evidence>
<keyword evidence="3" id="KW-1185">Reference proteome</keyword>